<gene>
    <name evidence="2" type="ORF">MNBD_ALPHA02-1442</name>
</gene>
<proteinExistence type="predicted"/>
<keyword evidence="1" id="KW-1133">Transmembrane helix</keyword>
<protein>
    <recommendedName>
        <fullName evidence="3">Lipopolysaccharide export system protein LptC</fullName>
    </recommendedName>
</protein>
<organism evidence="2">
    <name type="scientific">hydrothermal vent metagenome</name>
    <dbReference type="NCBI Taxonomy" id="652676"/>
    <lineage>
        <taxon>unclassified sequences</taxon>
        <taxon>metagenomes</taxon>
        <taxon>ecological metagenomes</taxon>
    </lineage>
</organism>
<reference evidence="2" key="1">
    <citation type="submission" date="2018-06" db="EMBL/GenBank/DDBJ databases">
        <authorList>
            <person name="Zhirakovskaya E."/>
        </authorList>
    </citation>
    <scope>NUCLEOTIDE SEQUENCE</scope>
</reference>
<dbReference type="Gene3D" id="2.60.450.10">
    <property type="entry name" value="Lipopolysaccharide (LPS) transport protein A like domain"/>
    <property type="match status" value="1"/>
</dbReference>
<dbReference type="GO" id="GO:0015221">
    <property type="term" value="F:lipopolysaccharide transmembrane transporter activity"/>
    <property type="evidence" value="ECO:0007669"/>
    <property type="project" value="InterPro"/>
</dbReference>
<sequence>MSPNQTTSSDARGSLLPNTAVTYAQMQKEIDRIARLKKIVPVLTVITLVALVLYPVVNSKEGSFTLAIDRLEERDENAKLIKPRYVGIDRYNQPVNISADTAFRKSNDDKDYYLKNLLADMKMQDGTNIKIQAASGMLDAEAQEVTLDGTVTIVTENNFNLATNQAFFLINEKIATGENGVTGSMPFGNFSADKFHVDVDQEIVRLKHNVKLHYNPAGADDTPKADNGDNS</sequence>
<dbReference type="Pfam" id="PF06835">
    <property type="entry name" value="LptC"/>
    <property type="match status" value="1"/>
</dbReference>
<evidence type="ECO:0008006" key="3">
    <source>
        <dbReference type="Google" id="ProtNLM"/>
    </source>
</evidence>
<keyword evidence="1" id="KW-0472">Membrane</keyword>
<dbReference type="GO" id="GO:0005886">
    <property type="term" value="C:plasma membrane"/>
    <property type="evidence" value="ECO:0007669"/>
    <property type="project" value="InterPro"/>
</dbReference>
<dbReference type="NCBIfam" id="TIGR04409">
    <property type="entry name" value="LptC_YrbK"/>
    <property type="match status" value="1"/>
</dbReference>
<dbReference type="AlphaFoldDB" id="A0A3B0S836"/>
<keyword evidence="1" id="KW-0812">Transmembrane</keyword>
<dbReference type="InterPro" id="IPR010664">
    <property type="entry name" value="LipoPS_assembly_LptC-rel"/>
</dbReference>
<dbReference type="EMBL" id="UOED01000132">
    <property type="protein sequence ID" value="VAV99051.1"/>
    <property type="molecule type" value="Genomic_DNA"/>
</dbReference>
<dbReference type="InterPro" id="IPR026265">
    <property type="entry name" value="LptC"/>
</dbReference>
<evidence type="ECO:0000256" key="1">
    <source>
        <dbReference type="SAM" id="Phobius"/>
    </source>
</evidence>
<feature type="transmembrane region" description="Helical" evidence="1">
    <location>
        <begin position="39"/>
        <end position="57"/>
    </location>
</feature>
<name>A0A3B0S836_9ZZZZ</name>
<evidence type="ECO:0000313" key="2">
    <source>
        <dbReference type="EMBL" id="VAV99051.1"/>
    </source>
</evidence>
<accession>A0A3B0S836</accession>